<dbReference type="InterPro" id="IPR002736">
    <property type="entry name" value="CitG"/>
</dbReference>
<proteinExistence type="predicted"/>
<gene>
    <name evidence="1" type="ORF">ENW66_06105</name>
</gene>
<dbReference type="Gene3D" id="1.10.4200.10">
    <property type="entry name" value="Triphosphoribosyl-dephospho-CoA protein"/>
    <property type="match status" value="1"/>
</dbReference>
<dbReference type="EMBL" id="DTLB01000037">
    <property type="protein sequence ID" value="HFW32509.1"/>
    <property type="molecule type" value="Genomic_DNA"/>
</dbReference>
<dbReference type="GO" id="GO:0005524">
    <property type="term" value="F:ATP binding"/>
    <property type="evidence" value="ECO:0007669"/>
    <property type="project" value="InterPro"/>
</dbReference>
<dbReference type="AlphaFoldDB" id="A0A7C3RMJ7"/>
<dbReference type="PANTHER" id="PTHR42280">
    <property type="entry name" value="CITG FAMILY PROTEIN"/>
    <property type="match status" value="1"/>
</dbReference>
<organism evidence="1">
    <name type="scientific">Archaeoglobus fulgidus</name>
    <dbReference type="NCBI Taxonomy" id="2234"/>
    <lineage>
        <taxon>Archaea</taxon>
        <taxon>Methanobacteriati</taxon>
        <taxon>Methanobacteriota</taxon>
        <taxon>Archaeoglobi</taxon>
        <taxon>Archaeoglobales</taxon>
        <taxon>Archaeoglobaceae</taxon>
        <taxon>Archaeoglobus</taxon>
    </lineage>
</organism>
<dbReference type="GO" id="GO:0046917">
    <property type="term" value="F:triphosphoribosyl-dephospho-CoA synthase activity"/>
    <property type="evidence" value="ECO:0007669"/>
    <property type="project" value="InterPro"/>
</dbReference>
<accession>A0A7C3RMJ7</accession>
<reference evidence="1" key="1">
    <citation type="journal article" date="2020" name="mSystems">
        <title>Genome- and Community-Level Interaction Insights into Carbon Utilization and Element Cycling Functions of Hydrothermarchaeota in Hydrothermal Sediment.</title>
        <authorList>
            <person name="Zhou Z."/>
            <person name="Liu Y."/>
            <person name="Xu W."/>
            <person name="Pan J."/>
            <person name="Luo Z.H."/>
            <person name="Li M."/>
        </authorList>
    </citation>
    <scope>NUCLEOTIDE SEQUENCE [LARGE SCALE GENOMIC DNA]</scope>
    <source>
        <strain evidence="1">SpSt-87</strain>
    </source>
</reference>
<protein>
    <submittedName>
        <fullName evidence="1">Triphosphoribosyl-dephospho-CoA synthase</fullName>
    </submittedName>
</protein>
<name>A0A7C3RMJ7_ARCFL</name>
<sequence length="279" mass="31435">MTSLKSPKDAAVAACLSLLLEVSGNPKAGNVDREHDFRDLRFEHFLASAAGAFPAFLEVAERKVIGKGVLMAVEESMKWHKAENVHFGAFLLLIPLIASWNAGSMAEIAESARERLKRTGHEDSLSVLKAFRLCNARVVDAKELNLRDEETEREILQKRINLYEWMKMAPGENLIARELVEGYRISLEGAEFILNFENSEKAVVELYYHLLSKYPDTLIIAKMGREYAEKVKELAKKAITDDERRKLDEKLLRDDANPGTIADLTASSIYLAIAEGWRI</sequence>
<comment type="caution">
    <text evidence="1">The sequence shown here is derived from an EMBL/GenBank/DDBJ whole genome shotgun (WGS) entry which is preliminary data.</text>
</comment>
<dbReference type="PANTHER" id="PTHR42280:SF1">
    <property type="entry name" value="CITG FAMILY PROTEIN"/>
    <property type="match status" value="1"/>
</dbReference>
<evidence type="ECO:0000313" key="1">
    <source>
        <dbReference type="EMBL" id="HFW32509.1"/>
    </source>
</evidence>
<dbReference type="Pfam" id="PF01874">
    <property type="entry name" value="CitG"/>
    <property type="match status" value="1"/>
</dbReference>